<reference evidence="3" key="1">
    <citation type="submission" date="2021-01" db="EMBL/GenBank/DDBJ databases">
        <authorList>
            <person name="Corre E."/>
            <person name="Pelletier E."/>
            <person name="Niang G."/>
            <person name="Scheremetjew M."/>
            <person name="Finn R."/>
            <person name="Kale V."/>
            <person name="Holt S."/>
            <person name="Cochrane G."/>
            <person name="Meng A."/>
            <person name="Brown T."/>
            <person name="Cohen L."/>
        </authorList>
    </citation>
    <scope>NUCLEOTIDE SEQUENCE</scope>
    <source>
        <strain evidence="3">308</strain>
    </source>
</reference>
<dbReference type="InterPro" id="IPR005114">
    <property type="entry name" value="Helicase_assoc"/>
</dbReference>
<dbReference type="Pfam" id="PF03457">
    <property type="entry name" value="HA"/>
    <property type="match status" value="3"/>
</dbReference>
<protein>
    <recommendedName>
        <fullName evidence="2">Helicase-associated domain-containing protein</fullName>
    </recommendedName>
</protein>
<dbReference type="Gene3D" id="6.10.140.530">
    <property type="match status" value="2"/>
</dbReference>
<feature type="compositionally biased region" description="Basic and acidic residues" evidence="1">
    <location>
        <begin position="26"/>
        <end position="43"/>
    </location>
</feature>
<dbReference type="PANTHER" id="PTHR33418:SF1">
    <property type="entry name" value="HELICASE-ASSOCIATED DOMAIN-CONTAINING PROTEIN"/>
    <property type="match status" value="1"/>
</dbReference>
<evidence type="ECO:0000256" key="1">
    <source>
        <dbReference type="SAM" id="MobiDB-lite"/>
    </source>
</evidence>
<feature type="region of interest" description="Disordered" evidence="1">
    <location>
        <begin position="19"/>
        <end position="43"/>
    </location>
</feature>
<proteinExistence type="predicted"/>
<dbReference type="PANTHER" id="PTHR33418">
    <property type="entry name" value="HELICASE-ASSOCIATED"/>
    <property type="match status" value="1"/>
</dbReference>
<feature type="domain" description="Helicase-associated" evidence="2">
    <location>
        <begin position="123"/>
        <end position="191"/>
    </location>
</feature>
<sequence>MTAPRVERLKDIGFEFAGKRKKHDAAKKSLSEKNAARQQEKMEKKLEKWDAMCGKVEAHLQKHGDLKFQKGKKLDKDEASVRSWLISQRKEFKKLRENSDSILTASRIMRLNDMGIIFKDYKTTTFDEWYEQLTAFKEVHGHCKVPRSRRVNDGLPKWVARMRHEYKQIQLGKVSSTLSQEQIQRLNDLGMIWEIIKQPPASERAARLPWLERFKQLLEFKEQNNHMNVPQHYPELGSWVHQQRNDYKLLQRGAKSGLTHEKALKLANSGFIFEVMPRRKVQPEILYEQLHEATDLSQLPFQPTLHVATKYNSFFWDVSQVLLRFLIFFTSIPIIYRGTGYSLLFFKNANDCP</sequence>
<feature type="domain" description="Helicase-associated" evidence="2">
    <location>
        <begin position="47"/>
        <end position="115"/>
    </location>
</feature>
<gene>
    <name evidence="3" type="ORF">CHYS00102_LOCUS23082</name>
</gene>
<dbReference type="AlphaFoldDB" id="A0A7S1BTI7"/>
<evidence type="ECO:0000259" key="2">
    <source>
        <dbReference type="Pfam" id="PF03457"/>
    </source>
</evidence>
<dbReference type="EMBL" id="HBFR01031835">
    <property type="protein sequence ID" value="CAD8895868.1"/>
    <property type="molecule type" value="Transcribed_RNA"/>
</dbReference>
<evidence type="ECO:0000313" key="3">
    <source>
        <dbReference type="EMBL" id="CAD8895868.1"/>
    </source>
</evidence>
<name>A0A7S1BTI7_9STRA</name>
<accession>A0A7S1BTI7</accession>
<feature type="domain" description="Helicase-associated" evidence="2">
    <location>
        <begin position="208"/>
        <end position="271"/>
    </location>
</feature>
<organism evidence="3">
    <name type="scientific">Corethron hystrix</name>
    <dbReference type="NCBI Taxonomy" id="216773"/>
    <lineage>
        <taxon>Eukaryota</taxon>
        <taxon>Sar</taxon>
        <taxon>Stramenopiles</taxon>
        <taxon>Ochrophyta</taxon>
        <taxon>Bacillariophyta</taxon>
        <taxon>Coscinodiscophyceae</taxon>
        <taxon>Corethrophycidae</taxon>
        <taxon>Corethrales</taxon>
        <taxon>Corethraceae</taxon>
        <taxon>Corethron</taxon>
    </lineage>
</organism>